<feature type="region of interest" description="Disordered" evidence="7">
    <location>
        <begin position="1057"/>
        <end position="1108"/>
    </location>
</feature>
<keyword evidence="3 6" id="KW-0863">Zinc-finger</keyword>
<evidence type="ECO:0000313" key="10">
    <source>
        <dbReference type="Proteomes" id="UP000694569"/>
    </source>
</evidence>
<feature type="compositionally biased region" description="Polar residues" evidence="7">
    <location>
        <begin position="1057"/>
        <end position="1067"/>
    </location>
</feature>
<dbReference type="Ensembl" id="ENSLLET00000043839.1">
    <property type="protein sequence ID" value="ENSLLEP00000042155.1"/>
    <property type="gene ID" value="ENSLLEG00000026833.1"/>
</dbReference>
<dbReference type="FunFam" id="3.30.160.60:FF:001290">
    <property type="entry name" value="Zinc finger 45-like"/>
    <property type="match status" value="1"/>
</dbReference>
<feature type="compositionally biased region" description="Polar residues" evidence="7">
    <location>
        <begin position="365"/>
        <end position="377"/>
    </location>
</feature>
<feature type="compositionally biased region" description="Basic residues" evidence="7">
    <location>
        <begin position="41"/>
        <end position="57"/>
    </location>
</feature>
<dbReference type="Proteomes" id="UP000694569">
    <property type="component" value="Unplaced"/>
</dbReference>
<evidence type="ECO:0000313" key="9">
    <source>
        <dbReference type="Ensembl" id="ENSLLEP00000042155.1"/>
    </source>
</evidence>
<keyword evidence="10" id="KW-1185">Reference proteome</keyword>
<feature type="region of interest" description="Disordered" evidence="7">
    <location>
        <begin position="1"/>
        <end position="452"/>
    </location>
</feature>
<feature type="region of interest" description="Disordered" evidence="7">
    <location>
        <begin position="568"/>
        <end position="588"/>
    </location>
</feature>
<evidence type="ECO:0000256" key="7">
    <source>
        <dbReference type="SAM" id="MobiDB-lite"/>
    </source>
</evidence>
<organism evidence="9 10">
    <name type="scientific">Leptobrachium leishanense</name>
    <name type="common">Leishan spiny toad</name>
    <dbReference type="NCBI Taxonomy" id="445787"/>
    <lineage>
        <taxon>Eukaryota</taxon>
        <taxon>Metazoa</taxon>
        <taxon>Chordata</taxon>
        <taxon>Craniata</taxon>
        <taxon>Vertebrata</taxon>
        <taxon>Euteleostomi</taxon>
        <taxon>Amphibia</taxon>
        <taxon>Batrachia</taxon>
        <taxon>Anura</taxon>
        <taxon>Pelobatoidea</taxon>
        <taxon>Megophryidae</taxon>
        <taxon>Leptobrachium</taxon>
    </lineage>
</organism>
<sequence>MAVYGEHQHKVSTDVSPDLLTNTWPPVRRQSRYPRVNPFRWLKRDKKGKSVSRRRTRRDLSRSEHKEQRTTVHIHSARAGPLAPGADYTEGHTGKDCSMSKYPERHSPSSDHPEKCPPSSDHPEKCPPSSDHPEKCPPSSDHPEKCPPSSDHLEKCPPSSDHLEKCPPSSDHPEKCPPSSDHPEKCPPSSDHPEKCPPSSDHPEKCPPSSDHPEKCPPSSDQPEKCPPSSDHPEKCPPTSDHLEKCSPNSDHLEKCAPASHQPEKCPPTSHHPEKHPKTTWLTPGVETFTSGITEPQDDKPKKNTEGVEPQNSATLQENDIDDKVTPASLQNMLPTGKDAMREAPSHMGNTHNTQTEDLKAAVQINKNKTTQYQPKTNLELKGKKDLSENAVNQQTQTGLDGPETSKKTKIEDSLDSPKKSISYRGPSQDLPSPKHYKTSTSQQAKGIRRTNLTKGKRLFGPDRKKHVRFSDVVTMFLIEPRKDTKWSAGETVLRARDMQYFTNLHAESKQMSPGTASTAAEKSVTVAGKINLSKERGEDWQPVRKRSAEATECHGLLKRAKRSVTLHEVEEKPKETVTERSQAGREETILSECDAKIDTPMAQALPPVRMFHVSKKHKAHGSSCTVQAKPTGKPAKSAMTSACEAGTDSVGTESMVTELDIKVDLGHTTRTSKNATKCTNQTSKGETGSSDSTSKKDMRPSDSTSKKDMRPSDSTSKRDMRPSDSTSKRDMRPSDTTSERGMRSSGTTSEKESGPLNTTSEIEPGPSDTTSKGEIRPSDMISKREKKHLSGVKAGSDHSMPAAKAWTGARHINKTDATMEREYRGGKTGTESTLGASKTKHGNTKKAGSKGFVAENYAIKTETEPTKSVNKAEIKHDHGASMVENELADRTRRVDTVRILQRPGKGRKTNRACITQKTFTPMPGPSKITLTSTDNTNQEGSAKNFQKSSSPHTKCHKFAGIKQSPDSRSNAEKKRKPVQDMDSEELVGLTDTNGELDPETRRVGDHLLFVNKSSMPPSPVGKKQNLYGKHELSSSVKLKSPPRIKAESKNCLEDNQVNAGHQSKQSPEQKAHEFTQMKSSPQLVRVGSKGLSRTEEPTEDSNGEGQHVIEGRGLITPVQNFAKPSSQAHARKKSHMCSDCLGATQKSQKSNDNPTTSQNKIKVSKSLSSIAADSFMAAIPPDIQTGLRKPKRRKEPENGTGPPQDNQDLNPKDKDHLGKRLQGPGAKNLSPASATHQLLGEEPCACTKCGKCIVTNADQSSSSSDPKGNLRVKRRRKAFLVKEPYKCKECGKIFTRHFSLLQHQSIHTGEKPFTCQECGKKFRDNNSLKSHMRSHTKEKPFTCLECGKGFSQQSSVIVHQRIHTDERPFQCEECGKSFNDRSTYRHHVRIHTGEKPFACSFCGKKFTQLAHVSRHEKIHTGERPFGCTVCEKRFIDRAKLIKHEMIHKRDKD</sequence>
<dbReference type="FunFam" id="3.30.160.60:FF:000514">
    <property type="entry name" value="Uncharacterized protein"/>
    <property type="match status" value="1"/>
</dbReference>
<feature type="domain" description="C2H2-type" evidence="8">
    <location>
        <begin position="1398"/>
        <end position="1425"/>
    </location>
</feature>
<evidence type="ECO:0000256" key="5">
    <source>
        <dbReference type="ARBA" id="ARBA00023242"/>
    </source>
</evidence>
<dbReference type="InterPro" id="IPR036236">
    <property type="entry name" value="Znf_C2H2_sf"/>
</dbReference>
<dbReference type="PROSITE" id="PS50157">
    <property type="entry name" value="ZINC_FINGER_C2H2_2"/>
    <property type="match status" value="6"/>
</dbReference>
<feature type="compositionally biased region" description="Basic and acidic residues" evidence="7">
    <location>
        <begin position="814"/>
        <end position="826"/>
    </location>
</feature>
<keyword evidence="5" id="KW-0539">Nucleus</keyword>
<evidence type="ECO:0000256" key="4">
    <source>
        <dbReference type="ARBA" id="ARBA00022833"/>
    </source>
</evidence>
<dbReference type="InterPro" id="IPR050826">
    <property type="entry name" value="Krueppel_C2H2_ZnFinger"/>
</dbReference>
<feature type="compositionally biased region" description="Basic and acidic residues" evidence="7">
    <location>
        <begin position="379"/>
        <end position="388"/>
    </location>
</feature>
<evidence type="ECO:0000259" key="8">
    <source>
        <dbReference type="PROSITE" id="PS50157"/>
    </source>
</evidence>
<proteinExistence type="predicted"/>
<keyword evidence="2" id="KW-0677">Repeat</keyword>
<accession>A0A8C5QSE2</accession>
<feature type="compositionally biased region" description="Basic and acidic residues" evidence="7">
    <location>
        <begin position="772"/>
        <end position="784"/>
    </location>
</feature>
<dbReference type="SUPFAM" id="SSF57667">
    <property type="entry name" value="beta-beta-alpha zinc fingers"/>
    <property type="match status" value="3"/>
</dbReference>
<keyword evidence="4" id="KW-0862">Zinc</keyword>
<dbReference type="FunFam" id="3.30.160.60:FF:001111">
    <property type="entry name" value="Zinc finger protein 92 homolog"/>
    <property type="match status" value="1"/>
</dbReference>
<feature type="compositionally biased region" description="Basic and acidic residues" evidence="7">
    <location>
        <begin position="231"/>
        <end position="255"/>
    </location>
</feature>
<feature type="region of interest" description="Disordered" evidence="7">
    <location>
        <begin position="1176"/>
        <end position="1234"/>
    </location>
</feature>
<dbReference type="InterPro" id="IPR013087">
    <property type="entry name" value="Znf_C2H2_type"/>
</dbReference>
<evidence type="ECO:0000256" key="1">
    <source>
        <dbReference type="ARBA" id="ARBA00022723"/>
    </source>
</evidence>
<feature type="domain" description="C2H2-type" evidence="8">
    <location>
        <begin position="1286"/>
        <end position="1313"/>
    </location>
</feature>
<dbReference type="Pfam" id="PF00096">
    <property type="entry name" value="zf-C2H2"/>
    <property type="match status" value="5"/>
</dbReference>
<feature type="compositionally biased region" description="Basic and acidic residues" evidence="7">
    <location>
        <begin position="58"/>
        <end position="70"/>
    </location>
</feature>
<dbReference type="SMART" id="SM00355">
    <property type="entry name" value="ZnF_C2H2"/>
    <property type="match status" value="6"/>
</dbReference>
<protein>
    <recommendedName>
        <fullName evidence="8">C2H2-type domain-containing protein</fullName>
    </recommendedName>
</protein>
<feature type="domain" description="C2H2-type" evidence="8">
    <location>
        <begin position="1342"/>
        <end position="1369"/>
    </location>
</feature>
<dbReference type="PROSITE" id="PS00028">
    <property type="entry name" value="ZINC_FINGER_C2H2_1"/>
    <property type="match status" value="6"/>
</dbReference>
<feature type="domain" description="C2H2-type" evidence="8">
    <location>
        <begin position="1426"/>
        <end position="1453"/>
    </location>
</feature>
<feature type="compositionally biased region" description="Basic and acidic residues" evidence="7">
    <location>
        <begin position="102"/>
        <end position="215"/>
    </location>
</feature>
<reference evidence="9" key="2">
    <citation type="submission" date="2025-09" db="UniProtKB">
        <authorList>
            <consortium name="Ensembl"/>
        </authorList>
    </citation>
    <scope>IDENTIFICATION</scope>
</reference>
<feature type="compositionally biased region" description="Basic and acidic residues" evidence="7">
    <location>
        <begin position="694"/>
        <end position="743"/>
    </location>
</feature>
<feature type="compositionally biased region" description="Polar residues" evidence="7">
    <location>
        <begin position="929"/>
        <end position="953"/>
    </location>
</feature>
<feature type="region of interest" description="Disordered" evidence="7">
    <location>
        <begin position="918"/>
        <end position="1001"/>
    </location>
</feature>
<feature type="domain" description="C2H2-type" evidence="8">
    <location>
        <begin position="1370"/>
        <end position="1397"/>
    </location>
</feature>
<keyword evidence="1" id="KW-0479">Metal-binding</keyword>
<evidence type="ECO:0000256" key="2">
    <source>
        <dbReference type="ARBA" id="ARBA00022737"/>
    </source>
</evidence>
<dbReference type="GO" id="GO:0008270">
    <property type="term" value="F:zinc ion binding"/>
    <property type="evidence" value="ECO:0007669"/>
    <property type="project" value="UniProtKB-KW"/>
</dbReference>
<feature type="compositionally biased region" description="Polar residues" evidence="7">
    <location>
        <begin position="390"/>
        <end position="399"/>
    </location>
</feature>
<evidence type="ECO:0000256" key="3">
    <source>
        <dbReference type="ARBA" id="ARBA00022771"/>
    </source>
</evidence>
<dbReference type="GeneTree" id="ENSGT01150000286958"/>
<feature type="region of interest" description="Disordered" evidence="7">
    <location>
        <begin position="673"/>
        <end position="849"/>
    </location>
</feature>
<feature type="compositionally biased region" description="Basic and acidic residues" evidence="7">
    <location>
        <begin position="404"/>
        <end position="419"/>
    </location>
</feature>
<feature type="compositionally biased region" description="Basic residues" evidence="7">
    <location>
        <begin position="839"/>
        <end position="849"/>
    </location>
</feature>
<feature type="compositionally biased region" description="Polar residues" evidence="7">
    <location>
        <begin position="756"/>
        <end position="771"/>
    </location>
</feature>
<reference evidence="9" key="1">
    <citation type="submission" date="2025-08" db="UniProtKB">
        <authorList>
            <consortium name="Ensembl"/>
        </authorList>
    </citation>
    <scope>IDENTIFICATION</scope>
</reference>
<dbReference type="PANTHER" id="PTHR24377">
    <property type="entry name" value="IP01015P-RELATED"/>
    <property type="match status" value="1"/>
</dbReference>
<feature type="compositionally biased region" description="Polar residues" evidence="7">
    <location>
        <begin position="673"/>
        <end position="693"/>
    </location>
</feature>
<evidence type="ECO:0000256" key="6">
    <source>
        <dbReference type="PROSITE-ProRule" id="PRU00042"/>
    </source>
</evidence>
<name>A0A8C5QSE2_9ANUR</name>
<feature type="compositionally biased region" description="Basic and acidic residues" evidence="7">
    <location>
        <begin position="1"/>
        <end position="12"/>
    </location>
</feature>
<feature type="compositionally biased region" description="Basic and acidic residues" evidence="7">
    <location>
        <begin position="297"/>
        <end position="306"/>
    </location>
</feature>
<dbReference type="FunFam" id="3.30.160.60:FF:000690">
    <property type="entry name" value="Zinc finger protein 354C"/>
    <property type="match status" value="1"/>
</dbReference>
<dbReference type="OrthoDB" id="6077919at2759"/>
<dbReference type="FunFam" id="3.30.160.60:FF:002343">
    <property type="entry name" value="Zinc finger protein 33A"/>
    <property type="match status" value="2"/>
</dbReference>
<dbReference type="Gene3D" id="3.30.160.60">
    <property type="entry name" value="Classic Zinc Finger"/>
    <property type="match status" value="6"/>
</dbReference>
<feature type="compositionally biased region" description="Polar residues" evidence="7">
    <location>
        <begin position="13"/>
        <end position="24"/>
    </location>
</feature>
<feature type="domain" description="C2H2-type" evidence="8">
    <location>
        <begin position="1314"/>
        <end position="1341"/>
    </location>
</feature>